<feature type="compositionally biased region" description="Basic and acidic residues" evidence="1">
    <location>
        <begin position="111"/>
        <end position="121"/>
    </location>
</feature>
<dbReference type="AlphaFoldDB" id="A0A8J8NDA2"/>
<feature type="region of interest" description="Disordered" evidence="1">
    <location>
        <begin position="103"/>
        <end position="144"/>
    </location>
</feature>
<organism evidence="2 3">
    <name type="scientific">Halteria grandinella</name>
    <dbReference type="NCBI Taxonomy" id="5974"/>
    <lineage>
        <taxon>Eukaryota</taxon>
        <taxon>Sar</taxon>
        <taxon>Alveolata</taxon>
        <taxon>Ciliophora</taxon>
        <taxon>Intramacronucleata</taxon>
        <taxon>Spirotrichea</taxon>
        <taxon>Stichotrichia</taxon>
        <taxon>Sporadotrichida</taxon>
        <taxon>Halteriidae</taxon>
        <taxon>Halteria</taxon>
    </lineage>
</organism>
<gene>
    <name evidence="2" type="ORF">FGO68_gene5817</name>
</gene>
<proteinExistence type="predicted"/>
<accession>A0A8J8NDA2</accession>
<dbReference type="EMBL" id="RRYP01020663">
    <property type="protein sequence ID" value="TNV72863.1"/>
    <property type="molecule type" value="Genomic_DNA"/>
</dbReference>
<name>A0A8J8NDA2_HALGN</name>
<keyword evidence="3" id="KW-1185">Reference proteome</keyword>
<dbReference type="Proteomes" id="UP000785679">
    <property type="component" value="Unassembled WGS sequence"/>
</dbReference>
<evidence type="ECO:0000313" key="2">
    <source>
        <dbReference type="EMBL" id="TNV72863.1"/>
    </source>
</evidence>
<evidence type="ECO:0000313" key="3">
    <source>
        <dbReference type="Proteomes" id="UP000785679"/>
    </source>
</evidence>
<reference evidence="2" key="1">
    <citation type="submission" date="2019-06" db="EMBL/GenBank/DDBJ databases">
        <authorList>
            <person name="Zheng W."/>
        </authorList>
    </citation>
    <scope>NUCLEOTIDE SEQUENCE</scope>
    <source>
        <strain evidence="2">QDHG01</strain>
    </source>
</reference>
<evidence type="ECO:0000256" key="1">
    <source>
        <dbReference type="SAM" id="MobiDB-lite"/>
    </source>
</evidence>
<comment type="caution">
    <text evidence="2">The sequence shown here is derived from an EMBL/GenBank/DDBJ whole genome shotgun (WGS) entry which is preliminary data.</text>
</comment>
<sequence>MENPEFRFQFSNRRISFIKYMPQLVNKNLRHKYIFGGITRTTLSFDCSVKCKAHINIYITSSKNVEECRYEFISMDKHSKECERSDQDLAPYEHRLDIEEQATQKFHLKPSRKDSMEKDPDIILSEEDFEEKSDKTKNGVGVDDETQDYIGELEKIIEQFKVMTMARAEENDLQV</sequence>
<protein>
    <submittedName>
        <fullName evidence="2">Uncharacterized protein</fullName>
    </submittedName>
</protein>